<sequence length="276" mass="29151">MSGAQGRRCRAWRVTRADGAVLGFTDHDRDLEWEGCRFRAGTGLSAGQIELSTGLAVDNAVAAGALSDAAVTEGDIARGRFDGAGVELWELDWAAPEGRRLLFRGTFGEVTRAGGAFEVELRGLAEALNVPGGRVFQRTCPAVLGDRSCGVDLSAPGMSVEARVGAVAEGGRVLRFAEAPALPPRRLERGTLRVLDGAAEGVVAAIKEDRQDGDWREVALWFAPGAAPVAGDRVRLEVGCDKRIGTCAGAFGNAVNFRGFPDLPGEDWLVRRPVPA</sequence>
<dbReference type="RefSeq" id="WP_106159745.1">
    <property type="nucleotide sequence ID" value="NZ_PVTT01000001.1"/>
</dbReference>
<dbReference type="AlphaFoldDB" id="A0A2T0X8T5"/>
<dbReference type="Proteomes" id="UP000238801">
    <property type="component" value="Unassembled WGS sequence"/>
</dbReference>
<evidence type="ECO:0000259" key="1">
    <source>
        <dbReference type="Pfam" id="PF09356"/>
    </source>
</evidence>
<feature type="domain" description="Bacteriophage phiJL001 Gp84 C-terminal" evidence="1">
    <location>
        <begin position="188"/>
        <end position="267"/>
    </location>
</feature>
<gene>
    <name evidence="2" type="ORF">BCF33_0978</name>
</gene>
<dbReference type="EMBL" id="PVTT01000001">
    <property type="protein sequence ID" value="PRY95360.1"/>
    <property type="molecule type" value="Genomic_DNA"/>
</dbReference>
<organism evidence="2 3">
    <name type="scientific">Hasllibacter halocynthiae</name>
    <dbReference type="NCBI Taxonomy" id="595589"/>
    <lineage>
        <taxon>Bacteria</taxon>
        <taxon>Pseudomonadati</taxon>
        <taxon>Pseudomonadota</taxon>
        <taxon>Alphaproteobacteria</taxon>
        <taxon>Rhodobacterales</taxon>
        <taxon>Roseobacteraceae</taxon>
        <taxon>Hasllibacter</taxon>
    </lineage>
</organism>
<keyword evidence="3" id="KW-1185">Reference proteome</keyword>
<proteinExistence type="predicted"/>
<dbReference type="NCBIfam" id="TIGR02218">
    <property type="entry name" value="phg_TIGR02218"/>
    <property type="match status" value="1"/>
</dbReference>
<protein>
    <submittedName>
        <fullName evidence="2">Putative phage protein (TIGR02218 family)</fullName>
    </submittedName>
</protein>
<dbReference type="InterPro" id="IPR011928">
    <property type="entry name" value="Phage_phiJL001_Gp84"/>
</dbReference>
<reference evidence="2 3" key="1">
    <citation type="submission" date="2018-03" db="EMBL/GenBank/DDBJ databases">
        <title>Genomic Encyclopedia of Archaeal and Bacterial Type Strains, Phase II (KMG-II): from individual species to whole genera.</title>
        <authorList>
            <person name="Goeker M."/>
        </authorList>
    </citation>
    <scope>NUCLEOTIDE SEQUENCE [LARGE SCALE GENOMIC DNA]</scope>
    <source>
        <strain evidence="2 3">DSM 29318</strain>
    </source>
</reference>
<dbReference type="InterPro" id="IPR018964">
    <property type="entry name" value="Phage_phiJL001_Gp84_C"/>
</dbReference>
<evidence type="ECO:0000313" key="2">
    <source>
        <dbReference type="EMBL" id="PRY95360.1"/>
    </source>
</evidence>
<name>A0A2T0X8T5_9RHOB</name>
<dbReference type="OrthoDB" id="1633386at2"/>
<dbReference type="Pfam" id="PF09931">
    <property type="entry name" value="Phage_phiJL001_Gp84_N"/>
    <property type="match status" value="1"/>
</dbReference>
<evidence type="ECO:0000313" key="3">
    <source>
        <dbReference type="Proteomes" id="UP000238801"/>
    </source>
</evidence>
<accession>A0A2T0X8T5</accession>
<dbReference type="Pfam" id="PF09356">
    <property type="entry name" value="Phage_BR0599"/>
    <property type="match status" value="1"/>
</dbReference>
<comment type="caution">
    <text evidence="2">The sequence shown here is derived from an EMBL/GenBank/DDBJ whole genome shotgun (WGS) entry which is preliminary data.</text>
</comment>